<dbReference type="InterPro" id="IPR000100">
    <property type="entry name" value="RNase_P"/>
</dbReference>
<sequence>MPGHGTMTFRKDERLCGKKDIDSLFTRGGSRSMSAFPLRLVYAMSHADGCKPGARMLVSVPKRCFKRAVKRNRVKRQVREAYRKNKDVIYRRLDAQCGIELKMAFIWLDDKLWNTAEVETRVANLLQRIAEKLDKQNETCP</sequence>
<dbReference type="GO" id="GO:0001682">
    <property type="term" value="P:tRNA 5'-leader removal"/>
    <property type="evidence" value="ECO:0007669"/>
    <property type="project" value="UniProtKB-UniRule"/>
</dbReference>
<gene>
    <name evidence="7 9" type="primary">rnpA</name>
    <name evidence="9" type="ORF">H6A34_08675</name>
</gene>
<organism evidence="9 10">
    <name type="scientific">Marseilla massiliensis</name>
    <dbReference type="NCBI Taxonomy" id="1841864"/>
    <lineage>
        <taxon>Bacteria</taxon>
        <taxon>Pseudomonadati</taxon>
        <taxon>Bacteroidota</taxon>
        <taxon>Bacteroidia</taxon>
        <taxon>Bacteroidales</taxon>
        <taxon>Prevotellaceae</taxon>
        <taxon>Marseilla</taxon>
    </lineage>
</organism>
<dbReference type="EC" id="3.1.26.5" evidence="7 8"/>
<evidence type="ECO:0000256" key="4">
    <source>
        <dbReference type="ARBA" id="ARBA00022759"/>
    </source>
</evidence>
<dbReference type="SUPFAM" id="SSF54211">
    <property type="entry name" value="Ribosomal protein S5 domain 2-like"/>
    <property type="match status" value="1"/>
</dbReference>
<keyword evidence="4 7" id="KW-0255">Endonuclease</keyword>
<evidence type="ECO:0000256" key="7">
    <source>
        <dbReference type="HAMAP-Rule" id="MF_00227"/>
    </source>
</evidence>
<comment type="subunit">
    <text evidence="7">Consists of a catalytic RNA component (M1 or rnpB) and a protein subunit.</text>
</comment>
<keyword evidence="5 7" id="KW-0378">Hydrolase</keyword>
<keyword evidence="2 7" id="KW-0819">tRNA processing</keyword>
<comment type="similarity">
    <text evidence="7">Belongs to the RnpA family.</text>
</comment>
<dbReference type="RefSeq" id="WP_021949406.1">
    <property type="nucleotide sequence ID" value="NZ_JACJJG010000044.1"/>
</dbReference>
<comment type="catalytic activity">
    <reaction evidence="7">
        <text>Endonucleolytic cleavage of RNA, removing 5'-extranucleotides from tRNA precursor.</text>
        <dbReference type="EC" id="3.1.26.5"/>
    </reaction>
</comment>
<reference evidence="9" key="1">
    <citation type="submission" date="2020-08" db="EMBL/GenBank/DDBJ databases">
        <authorList>
            <person name="Cejkova D."/>
            <person name="Kubasova T."/>
            <person name="Jahodarova E."/>
            <person name="Rychlik I."/>
        </authorList>
    </citation>
    <scope>NUCLEOTIDE SEQUENCE</scope>
    <source>
        <strain evidence="9">An824</strain>
    </source>
</reference>
<accession>A0A939B7M3</accession>
<dbReference type="PANTHER" id="PTHR33992:SF1">
    <property type="entry name" value="RIBONUCLEASE P PROTEIN COMPONENT"/>
    <property type="match status" value="1"/>
</dbReference>
<dbReference type="InterPro" id="IPR020568">
    <property type="entry name" value="Ribosomal_Su5_D2-typ_SF"/>
</dbReference>
<proteinExistence type="inferred from homology"/>
<dbReference type="GO" id="GO:0000049">
    <property type="term" value="F:tRNA binding"/>
    <property type="evidence" value="ECO:0007669"/>
    <property type="project" value="UniProtKB-UniRule"/>
</dbReference>
<evidence type="ECO:0000256" key="8">
    <source>
        <dbReference type="NCBIfam" id="TIGR00188"/>
    </source>
</evidence>
<dbReference type="Pfam" id="PF00825">
    <property type="entry name" value="Ribonuclease_P"/>
    <property type="match status" value="1"/>
</dbReference>
<comment type="caution">
    <text evidence="9">The sequence shown here is derived from an EMBL/GenBank/DDBJ whole genome shotgun (WGS) entry which is preliminary data.</text>
</comment>
<dbReference type="PANTHER" id="PTHR33992">
    <property type="entry name" value="RIBONUCLEASE P PROTEIN COMPONENT"/>
    <property type="match status" value="1"/>
</dbReference>
<evidence type="ECO:0000256" key="3">
    <source>
        <dbReference type="ARBA" id="ARBA00022722"/>
    </source>
</evidence>
<dbReference type="NCBIfam" id="TIGR00188">
    <property type="entry name" value="rnpA"/>
    <property type="match status" value="1"/>
</dbReference>
<dbReference type="PROSITE" id="PS00648">
    <property type="entry name" value="RIBONUCLEASE_P"/>
    <property type="match status" value="1"/>
</dbReference>
<dbReference type="GO" id="GO:0030677">
    <property type="term" value="C:ribonuclease P complex"/>
    <property type="evidence" value="ECO:0007669"/>
    <property type="project" value="TreeGrafter"/>
</dbReference>
<keyword evidence="3 7" id="KW-0540">Nuclease</keyword>
<evidence type="ECO:0000256" key="1">
    <source>
        <dbReference type="ARBA" id="ARBA00002663"/>
    </source>
</evidence>
<dbReference type="InterPro" id="IPR020539">
    <property type="entry name" value="RNase_P_CS"/>
</dbReference>
<protein>
    <recommendedName>
        <fullName evidence="7 8">Ribonuclease P protein component</fullName>
        <shortName evidence="7">RNase P protein</shortName>
        <shortName evidence="7">RNaseP protein</shortName>
        <ecNumber evidence="7 8">3.1.26.5</ecNumber>
    </recommendedName>
    <alternativeName>
        <fullName evidence="7">Protein C5</fullName>
    </alternativeName>
</protein>
<reference evidence="9" key="2">
    <citation type="journal article" date="2021" name="Sci. Rep.">
        <title>The distribution of antibiotic resistance genes in chicken gut microbiota commensals.</title>
        <authorList>
            <person name="Juricova H."/>
            <person name="Matiasovicova J."/>
            <person name="Kubasova T."/>
            <person name="Cejkova D."/>
            <person name="Rychlik I."/>
        </authorList>
    </citation>
    <scope>NUCLEOTIDE SEQUENCE</scope>
    <source>
        <strain evidence="9">An824</strain>
    </source>
</reference>
<dbReference type="InterPro" id="IPR014721">
    <property type="entry name" value="Ribsml_uS5_D2-typ_fold_subgr"/>
</dbReference>
<dbReference type="EMBL" id="JACJJG010000044">
    <property type="protein sequence ID" value="MBM6673946.1"/>
    <property type="molecule type" value="Genomic_DNA"/>
</dbReference>
<dbReference type="Proteomes" id="UP000706891">
    <property type="component" value="Unassembled WGS sequence"/>
</dbReference>
<name>A0A939B7M3_9BACT</name>
<evidence type="ECO:0000313" key="9">
    <source>
        <dbReference type="EMBL" id="MBM6673946.1"/>
    </source>
</evidence>
<dbReference type="GO" id="GO:0042781">
    <property type="term" value="F:3'-tRNA processing endoribonuclease activity"/>
    <property type="evidence" value="ECO:0007669"/>
    <property type="project" value="TreeGrafter"/>
</dbReference>
<evidence type="ECO:0000313" key="10">
    <source>
        <dbReference type="Proteomes" id="UP000706891"/>
    </source>
</evidence>
<dbReference type="Gene3D" id="3.30.230.10">
    <property type="match status" value="1"/>
</dbReference>
<evidence type="ECO:0000256" key="2">
    <source>
        <dbReference type="ARBA" id="ARBA00022694"/>
    </source>
</evidence>
<keyword evidence="6 7" id="KW-0694">RNA-binding</keyword>
<keyword evidence="10" id="KW-1185">Reference proteome</keyword>
<evidence type="ECO:0000256" key="5">
    <source>
        <dbReference type="ARBA" id="ARBA00022801"/>
    </source>
</evidence>
<dbReference type="HAMAP" id="MF_00227">
    <property type="entry name" value="RNase_P"/>
    <property type="match status" value="1"/>
</dbReference>
<dbReference type="AlphaFoldDB" id="A0A939B7M3"/>
<evidence type="ECO:0000256" key="6">
    <source>
        <dbReference type="ARBA" id="ARBA00022884"/>
    </source>
</evidence>
<comment type="function">
    <text evidence="1 7">RNaseP catalyzes the removal of the 5'-leader sequence from pre-tRNA to produce the mature 5'-terminus. It can also cleave other RNA substrates such as 4.5S RNA. The protein component plays an auxiliary but essential role in vivo by binding to the 5'-leader sequence and broadening the substrate specificity of the ribozyme.</text>
</comment>
<dbReference type="GO" id="GO:0004526">
    <property type="term" value="F:ribonuclease P activity"/>
    <property type="evidence" value="ECO:0007669"/>
    <property type="project" value="UniProtKB-UniRule"/>
</dbReference>